<comment type="caution">
    <text evidence="1">The sequence shown here is derived from an EMBL/GenBank/DDBJ whole genome shotgun (WGS) entry which is preliminary data.</text>
</comment>
<name>X1ERT6_9ZZZZ</name>
<accession>X1ERT6</accession>
<sequence length="84" mass="9098">LESDLANAATIQAMALEAAYKDPSKIIGPDGNYHKALGTWLKFANVKKSALLALKKFQVKEPQGDDNKGLAEMVLEVSEEDVLP</sequence>
<gene>
    <name evidence="1" type="ORF">S03H2_09316</name>
</gene>
<dbReference type="EMBL" id="BARU01004704">
    <property type="protein sequence ID" value="GAH23000.1"/>
    <property type="molecule type" value="Genomic_DNA"/>
</dbReference>
<proteinExistence type="predicted"/>
<evidence type="ECO:0000313" key="1">
    <source>
        <dbReference type="EMBL" id="GAH23000.1"/>
    </source>
</evidence>
<protein>
    <submittedName>
        <fullName evidence="1">Uncharacterized protein</fullName>
    </submittedName>
</protein>
<organism evidence="1">
    <name type="scientific">marine sediment metagenome</name>
    <dbReference type="NCBI Taxonomy" id="412755"/>
    <lineage>
        <taxon>unclassified sequences</taxon>
        <taxon>metagenomes</taxon>
        <taxon>ecological metagenomes</taxon>
    </lineage>
</organism>
<reference evidence="1" key="1">
    <citation type="journal article" date="2014" name="Front. Microbiol.">
        <title>High frequency of phylogenetically diverse reductive dehalogenase-homologous genes in deep subseafloor sedimentary metagenomes.</title>
        <authorList>
            <person name="Kawai M."/>
            <person name="Futagami T."/>
            <person name="Toyoda A."/>
            <person name="Takaki Y."/>
            <person name="Nishi S."/>
            <person name="Hori S."/>
            <person name="Arai W."/>
            <person name="Tsubouchi T."/>
            <person name="Morono Y."/>
            <person name="Uchiyama I."/>
            <person name="Ito T."/>
            <person name="Fujiyama A."/>
            <person name="Inagaki F."/>
            <person name="Takami H."/>
        </authorList>
    </citation>
    <scope>NUCLEOTIDE SEQUENCE</scope>
    <source>
        <strain evidence="1">Expedition CK06-06</strain>
    </source>
</reference>
<feature type="non-terminal residue" evidence="1">
    <location>
        <position position="1"/>
    </location>
</feature>
<dbReference type="AlphaFoldDB" id="X1ERT6"/>